<comment type="caution">
    <text evidence="1">The sequence shown here is derived from an EMBL/GenBank/DDBJ whole genome shotgun (WGS) entry which is preliminary data.</text>
</comment>
<evidence type="ECO:0000313" key="2">
    <source>
        <dbReference type="Proteomes" id="UP000324222"/>
    </source>
</evidence>
<reference evidence="1 2" key="1">
    <citation type="submission" date="2019-05" db="EMBL/GenBank/DDBJ databases">
        <title>Another draft genome of Portunus trituberculatus and its Hox gene families provides insights of decapod evolution.</title>
        <authorList>
            <person name="Jeong J.-H."/>
            <person name="Song I."/>
            <person name="Kim S."/>
            <person name="Choi T."/>
            <person name="Kim D."/>
            <person name="Ryu S."/>
            <person name="Kim W."/>
        </authorList>
    </citation>
    <scope>NUCLEOTIDE SEQUENCE [LARGE SCALE GENOMIC DNA]</scope>
    <source>
        <tissue evidence="1">Muscle</tissue>
    </source>
</reference>
<gene>
    <name evidence="1" type="ORF">E2C01_090743</name>
</gene>
<keyword evidence="2" id="KW-1185">Reference proteome</keyword>
<proteinExistence type="predicted"/>
<evidence type="ECO:0000313" key="1">
    <source>
        <dbReference type="EMBL" id="MPC95526.1"/>
    </source>
</evidence>
<sequence length="79" mass="8439">MHYLGPEGDIGVEVFIILLDSVLPAILATLLERGQPVDTTPALAPTSTTTITILPSHHTKTNVLKHFHAAPSLFPKVSS</sequence>
<organism evidence="1 2">
    <name type="scientific">Portunus trituberculatus</name>
    <name type="common">Swimming crab</name>
    <name type="synonym">Neptunus trituberculatus</name>
    <dbReference type="NCBI Taxonomy" id="210409"/>
    <lineage>
        <taxon>Eukaryota</taxon>
        <taxon>Metazoa</taxon>
        <taxon>Ecdysozoa</taxon>
        <taxon>Arthropoda</taxon>
        <taxon>Crustacea</taxon>
        <taxon>Multicrustacea</taxon>
        <taxon>Malacostraca</taxon>
        <taxon>Eumalacostraca</taxon>
        <taxon>Eucarida</taxon>
        <taxon>Decapoda</taxon>
        <taxon>Pleocyemata</taxon>
        <taxon>Brachyura</taxon>
        <taxon>Eubrachyura</taxon>
        <taxon>Portunoidea</taxon>
        <taxon>Portunidae</taxon>
        <taxon>Portuninae</taxon>
        <taxon>Portunus</taxon>
    </lineage>
</organism>
<accession>A0A5B7JMK2</accession>
<name>A0A5B7JMK2_PORTR</name>
<dbReference type="Proteomes" id="UP000324222">
    <property type="component" value="Unassembled WGS sequence"/>
</dbReference>
<dbReference type="EMBL" id="VSRR010102578">
    <property type="protein sequence ID" value="MPC95526.1"/>
    <property type="molecule type" value="Genomic_DNA"/>
</dbReference>
<protein>
    <submittedName>
        <fullName evidence="1">Uncharacterized protein</fullName>
    </submittedName>
</protein>
<dbReference type="AlphaFoldDB" id="A0A5B7JMK2"/>